<dbReference type="PANTHER" id="PTHR45737">
    <property type="entry name" value="VON WILLEBRAND FACTOR A DOMAIN-CONTAINING PROTEIN 5A"/>
    <property type="match status" value="1"/>
</dbReference>
<feature type="domain" description="VIT" evidence="2">
    <location>
        <begin position="7"/>
        <end position="139"/>
    </location>
</feature>
<accession>A0A2V1DRS4</accession>
<dbReference type="SUPFAM" id="SSF53300">
    <property type="entry name" value="vWA-like"/>
    <property type="match status" value="1"/>
</dbReference>
<dbReference type="PANTHER" id="PTHR45737:SF6">
    <property type="entry name" value="VON WILLEBRAND FACTOR A DOMAIN-CONTAINING PROTEIN 5A"/>
    <property type="match status" value="1"/>
</dbReference>
<proteinExistence type="predicted"/>
<keyword evidence="4" id="KW-1185">Reference proteome</keyword>
<dbReference type="Pfam" id="PF08487">
    <property type="entry name" value="VIT"/>
    <property type="match status" value="1"/>
</dbReference>
<name>A0A2V1DRS4_9PLEO</name>
<dbReference type="EMBL" id="KZ805369">
    <property type="protein sequence ID" value="PVI00686.1"/>
    <property type="molecule type" value="Genomic_DNA"/>
</dbReference>
<dbReference type="SMART" id="SM00327">
    <property type="entry name" value="VWA"/>
    <property type="match status" value="1"/>
</dbReference>
<dbReference type="STRING" id="97972.A0A2V1DRS4"/>
<dbReference type="PROSITE" id="PS51468">
    <property type="entry name" value="VIT"/>
    <property type="match status" value="1"/>
</dbReference>
<organism evidence="3 4">
    <name type="scientific">Periconia macrospinosa</name>
    <dbReference type="NCBI Taxonomy" id="97972"/>
    <lineage>
        <taxon>Eukaryota</taxon>
        <taxon>Fungi</taxon>
        <taxon>Dikarya</taxon>
        <taxon>Ascomycota</taxon>
        <taxon>Pezizomycotina</taxon>
        <taxon>Dothideomycetes</taxon>
        <taxon>Pleosporomycetidae</taxon>
        <taxon>Pleosporales</taxon>
        <taxon>Massarineae</taxon>
        <taxon>Periconiaceae</taxon>
        <taxon>Periconia</taxon>
    </lineage>
</organism>
<evidence type="ECO:0000313" key="4">
    <source>
        <dbReference type="Proteomes" id="UP000244855"/>
    </source>
</evidence>
<evidence type="ECO:0008006" key="5">
    <source>
        <dbReference type="Google" id="ProtNLM"/>
    </source>
</evidence>
<evidence type="ECO:0000259" key="1">
    <source>
        <dbReference type="PROSITE" id="PS50234"/>
    </source>
</evidence>
<dbReference type="PROSITE" id="PS50234">
    <property type="entry name" value="VWFA"/>
    <property type="match status" value="1"/>
</dbReference>
<dbReference type="InterPro" id="IPR002035">
    <property type="entry name" value="VWF_A"/>
</dbReference>
<dbReference type="AlphaFoldDB" id="A0A2V1DRS4"/>
<evidence type="ECO:0000259" key="2">
    <source>
        <dbReference type="PROSITE" id="PS51468"/>
    </source>
</evidence>
<dbReference type="OrthoDB" id="1729737at2759"/>
<gene>
    <name evidence="3" type="ORF">DM02DRAFT_614142</name>
</gene>
<dbReference type="InterPro" id="IPR013694">
    <property type="entry name" value="VIT"/>
</dbReference>
<evidence type="ECO:0000313" key="3">
    <source>
        <dbReference type="EMBL" id="PVI00686.1"/>
    </source>
</evidence>
<feature type="domain" description="VWFA" evidence="1">
    <location>
        <begin position="284"/>
        <end position="460"/>
    </location>
</feature>
<dbReference type="Proteomes" id="UP000244855">
    <property type="component" value="Unassembled WGS sequence"/>
</dbReference>
<dbReference type="SMART" id="SM00609">
    <property type="entry name" value="VIT"/>
    <property type="match status" value="1"/>
</dbReference>
<dbReference type="Gene3D" id="3.40.50.410">
    <property type="entry name" value="von Willebrand factor, type A domain"/>
    <property type="match status" value="1"/>
</dbReference>
<dbReference type="InterPro" id="IPR036465">
    <property type="entry name" value="vWFA_dom_sf"/>
</dbReference>
<dbReference type="Pfam" id="PF13768">
    <property type="entry name" value="VWA_3"/>
    <property type="match status" value="1"/>
</dbReference>
<sequence>MAMHICGCYFHDPTVAQRIYLPQIKVDAHTTIQSLASRTVLKQTFSNPSSDKTIDEIRYAFPLFDGVGVVDFVCTIGERTIYGLVKEKNEAKKTYEKAKERGEQAALLEQLPDAADVFITSISNIAPQSVLDVTITYVQELKHDAEVDGIRFTLPDKVAPRYGAYPGTLIDTVAAEQPDISLTIDIDLPDGIPVKKVMSPSHPIELSLGSLSTSGSDDQSSVSKASATLALGTTPFQKEFVLQVVANDIGIPHAVLETHPTLPNQRALLATLVPKFSLKHQKPEILFLADRSGSMYDNIDTLIAALKNFLKSIPPGCNFNVISFGSNCSSLWPTSQLYTQSTLDEAIEHVEAFDANFGGTETLSAIKNCLSSRRTDVSTELILLTDGDIWQQQQAFDYIADATKNQDIRIFPIGIGGGVSSALIEGIARAGNGFGQMIGNAEKMTSKVVRMLKAALMPHIKDYRLEIKYEDGSIGDVADNTKFFLELGEKKADTPQADAKPISLYNANDKEEQLKSDNESEDVFKGVPEYHPPKTLQTPYRIPQLYPFHRTCVYLLMGPETSRLSPKSVILKGMSPQGPLEIEIPIKVRKEPDQMIHQLAARKATQELEEGRGWVTDAKVDSAEGKLLREDQPILYRQLLKKEAVRLGVKFQVGGKHCSFVAVEANEAEIAEKRMKAIKAVDIEDSDWDVLTDVNAEELSETETLASQEQRVQFEPQPSSALSADENGIFMSLTNAGSPMATAAQAHTLVFEMRIDDSLDTFDFESFIRVGGEGADTAFNLESLIDFGDEGADNALNFESEMSKDSEDGGGANRFLRACESESDKNESWTIPESFSTSLAYSPTSPQKEGTVSFEQHVGQKPAAPLLVRLIDRQAFDGSWPGFDSIPCDEMGLKLNDVEGIAGKLMSMASQKVDKTLIKALVSTVLAVLYMEKKMADEEETWELVVEKARTFAEEVELKVGKDVVDECWKLSQGLM</sequence>
<reference evidence="3 4" key="1">
    <citation type="journal article" date="2018" name="Sci. Rep.">
        <title>Comparative genomics provides insights into the lifestyle and reveals functional heterogeneity of dark septate endophytic fungi.</title>
        <authorList>
            <person name="Knapp D.G."/>
            <person name="Nemeth J.B."/>
            <person name="Barry K."/>
            <person name="Hainaut M."/>
            <person name="Henrissat B."/>
            <person name="Johnson J."/>
            <person name="Kuo A."/>
            <person name="Lim J.H.P."/>
            <person name="Lipzen A."/>
            <person name="Nolan M."/>
            <person name="Ohm R.A."/>
            <person name="Tamas L."/>
            <person name="Grigoriev I.V."/>
            <person name="Spatafora J.W."/>
            <person name="Nagy L.G."/>
            <person name="Kovacs G.M."/>
        </authorList>
    </citation>
    <scope>NUCLEOTIDE SEQUENCE [LARGE SCALE GENOMIC DNA]</scope>
    <source>
        <strain evidence="3 4">DSE2036</strain>
    </source>
</reference>
<protein>
    <recommendedName>
        <fullName evidence="5">VIT-domain-containing protein</fullName>
    </recommendedName>
</protein>